<feature type="domain" description="NB-ARC" evidence="7">
    <location>
        <begin position="190"/>
        <end position="323"/>
    </location>
</feature>
<dbReference type="InterPro" id="IPR027417">
    <property type="entry name" value="P-loop_NTPase"/>
</dbReference>
<dbReference type="Gene3D" id="3.40.50.300">
    <property type="entry name" value="P-loop containing nucleotide triphosphate hydrolases"/>
    <property type="match status" value="1"/>
</dbReference>
<evidence type="ECO:0000259" key="8">
    <source>
        <dbReference type="Pfam" id="PF18052"/>
    </source>
</evidence>
<dbReference type="CDD" id="cd14798">
    <property type="entry name" value="RX-CC_like"/>
    <property type="match status" value="1"/>
</dbReference>
<dbReference type="Pfam" id="PF18052">
    <property type="entry name" value="Rx_N"/>
    <property type="match status" value="1"/>
</dbReference>
<sequence length="1043" mass="118959">MADLVMGAIGSLVPKLLELLKEEYKLQSYAKERVKSLTVELEAAQAALLKVAQVPWDQLDEQVKLWAREVRESSYDMEDVLDTFLVHAQQGRCDSKESSSLPKRLGDKMATLFTKSKARRKISIDVEDIMSHLDEVTARCRRYKVDDIVARPSTASAVDPRLTAMYNKVNSLVGIHESSADLISTLQLPSPKMKIVSVVGVGGLGKTTLAKAVHDKVKGDFARWAFVPVGRNPDLTKVIQGILIQLDKERYMQFNFGLFHHITQFIDELREFLHANKRYFIVIDDIWEVQSLETIKLAFDDDNSCGGRVLITTRKMHVATKADEVYMLPPLPYASSRELFYSRISGDNEGRRVDNNQPDDEVSDEILKKCGGIPLAIITMASLLVGKPRDRWHDIYKFVGFGQIDNKEAAAKHNIMRILSFSYYDLPSHLRTCLLYLSAFPEDSFIPRESLVWKWVAEGFVHKVQGLSLFEVGEGYFNDLINRSLIQEAVDSSNANILARTFHGCRVHDIVLDFIRSMSHDENFFTILENNDHQVTLPHSNVRRLAHHNRATHHQANHSVDMPKMRSFCAHGCVVETWAPLRSLALLRVLALENCNPTDGSRIRIEHVQHLLHLRYLSLNDTRIDKVPGEIGALKLLQTLDLWRCFIIEELPSSISSLTQLMCFRITFDKAPDCEAVCWLERLTSLEELQIMVFSTARWAVKDLSILRELRVLKVHFKYDKETERELVESLRHLHKLQHLSIVAGLYYSGATWEAPGFVLPRHLRLLATCGLEFSKLPSCINPWCLPNLSWLELTLKKVYEQDLKILGRLPELRYLQLFLGSSATISNIVSGDSADDAVYFPKLRCWRLPESMVVLFLGNKEDKGASFHLWDGEDDIAMPSAAAAADDDELATDRTRKLQHWLVTLACYCLLALFQHIVAFVRRKWFISGPGNGRDATAMPSASVDENKASKDDAAIPRFMPRLQVLHFHARQRAVREHRRYCHNLGLEYLPALREISVDIEVPDRWASDAADGEHMEAALRCAAELHPNRPTIHIEKRREWW</sequence>
<dbReference type="Gene3D" id="3.80.10.10">
    <property type="entry name" value="Ribonuclease Inhibitor"/>
    <property type="match status" value="1"/>
</dbReference>
<accession>A0ABC9AQT7</accession>
<evidence type="ECO:0000259" key="7">
    <source>
        <dbReference type="Pfam" id="PF00931"/>
    </source>
</evidence>
<gene>
    <name evidence="11" type="ORF">URODEC1_LOCUS56643</name>
</gene>
<dbReference type="Gene3D" id="1.10.8.430">
    <property type="entry name" value="Helical domain of apoptotic protease-activating factors"/>
    <property type="match status" value="1"/>
</dbReference>
<evidence type="ECO:0000259" key="9">
    <source>
        <dbReference type="Pfam" id="PF23559"/>
    </source>
</evidence>
<dbReference type="Pfam" id="PF23598">
    <property type="entry name" value="LRR_14"/>
    <property type="match status" value="2"/>
</dbReference>
<dbReference type="InterPro" id="IPR036388">
    <property type="entry name" value="WH-like_DNA-bd_sf"/>
</dbReference>
<evidence type="ECO:0000256" key="1">
    <source>
        <dbReference type="ARBA" id="ARBA00008894"/>
    </source>
</evidence>
<name>A0ABC9AQT7_9POAL</name>
<dbReference type="Gene3D" id="1.10.10.10">
    <property type="entry name" value="Winged helix-like DNA-binding domain superfamily/Winged helix DNA-binding domain"/>
    <property type="match status" value="1"/>
</dbReference>
<keyword evidence="2" id="KW-0433">Leucine-rich repeat</keyword>
<dbReference type="FunFam" id="1.10.10.10:FF:000322">
    <property type="entry name" value="Probable disease resistance protein At1g63360"/>
    <property type="match status" value="1"/>
</dbReference>
<evidence type="ECO:0000256" key="2">
    <source>
        <dbReference type="ARBA" id="ARBA00022614"/>
    </source>
</evidence>
<dbReference type="Gene3D" id="1.20.5.4130">
    <property type="match status" value="1"/>
</dbReference>
<dbReference type="InterPro" id="IPR058922">
    <property type="entry name" value="WHD_DRP"/>
</dbReference>
<dbReference type="EMBL" id="OZ075132">
    <property type="protein sequence ID" value="CAL4982477.1"/>
    <property type="molecule type" value="Genomic_DNA"/>
</dbReference>
<dbReference type="GO" id="GO:0002758">
    <property type="term" value="P:innate immune response-activating signaling pathway"/>
    <property type="evidence" value="ECO:0007669"/>
    <property type="project" value="UniProtKB-ARBA"/>
</dbReference>
<dbReference type="InterPro" id="IPR002182">
    <property type="entry name" value="NB-ARC"/>
</dbReference>
<dbReference type="Proteomes" id="UP001497457">
    <property type="component" value="Chromosome 22rd"/>
</dbReference>
<dbReference type="InterPro" id="IPR044974">
    <property type="entry name" value="Disease_R_plants"/>
</dbReference>
<organism evidence="11 12">
    <name type="scientific">Urochloa decumbens</name>
    <dbReference type="NCBI Taxonomy" id="240449"/>
    <lineage>
        <taxon>Eukaryota</taxon>
        <taxon>Viridiplantae</taxon>
        <taxon>Streptophyta</taxon>
        <taxon>Embryophyta</taxon>
        <taxon>Tracheophyta</taxon>
        <taxon>Spermatophyta</taxon>
        <taxon>Magnoliopsida</taxon>
        <taxon>Liliopsida</taxon>
        <taxon>Poales</taxon>
        <taxon>Poaceae</taxon>
        <taxon>PACMAD clade</taxon>
        <taxon>Panicoideae</taxon>
        <taxon>Panicodae</taxon>
        <taxon>Paniceae</taxon>
        <taxon>Melinidinae</taxon>
        <taxon>Urochloa</taxon>
    </lineage>
</organism>
<dbReference type="InterPro" id="IPR038005">
    <property type="entry name" value="RX-like_CC"/>
</dbReference>
<evidence type="ECO:0000313" key="12">
    <source>
        <dbReference type="Proteomes" id="UP001497457"/>
    </source>
</evidence>
<dbReference type="Pfam" id="PF00931">
    <property type="entry name" value="NB-ARC"/>
    <property type="match status" value="1"/>
</dbReference>
<dbReference type="GO" id="GO:0000166">
    <property type="term" value="F:nucleotide binding"/>
    <property type="evidence" value="ECO:0007669"/>
    <property type="project" value="UniProtKB-KW"/>
</dbReference>
<dbReference type="AlphaFoldDB" id="A0ABC9AQT7"/>
<keyword evidence="3" id="KW-0677">Repeat</keyword>
<evidence type="ECO:0000256" key="4">
    <source>
        <dbReference type="ARBA" id="ARBA00022741"/>
    </source>
</evidence>
<proteinExistence type="inferred from homology"/>
<dbReference type="InterPro" id="IPR041118">
    <property type="entry name" value="Rx_N"/>
</dbReference>
<dbReference type="GO" id="GO:0042742">
    <property type="term" value="P:defense response to bacterium"/>
    <property type="evidence" value="ECO:0007669"/>
    <property type="project" value="UniProtKB-ARBA"/>
</dbReference>
<dbReference type="InterPro" id="IPR042197">
    <property type="entry name" value="Apaf_helical"/>
</dbReference>
<evidence type="ECO:0000256" key="5">
    <source>
        <dbReference type="ARBA" id="ARBA00022821"/>
    </source>
</evidence>
<dbReference type="InterPro" id="IPR032675">
    <property type="entry name" value="LRR_dom_sf"/>
</dbReference>
<dbReference type="SUPFAM" id="SSF52540">
    <property type="entry name" value="P-loop containing nucleoside triphosphate hydrolases"/>
    <property type="match status" value="1"/>
</dbReference>
<evidence type="ECO:0000256" key="6">
    <source>
        <dbReference type="ARBA" id="ARBA00023054"/>
    </source>
</evidence>
<keyword evidence="12" id="KW-1185">Reference proteome</keyword>
<evidence type="ECO:0000259" key="10">
    <source>
        <dbReference type="Pfam" id="PF23598"/>
    </source>
</evidence>
<evidence type="ECO:0000313" key="11">
    <source>
        <dbReference type="EMBL" id="CAL4982477.1"/>
    </source>
</evidence>
<evidence type="ECO:0000256" key="3">
    <source>
        <dbReference type="ARBA" id="ARBA00022737"/>
    </source>
</evidence>
<reference evidence="11" key="1">
    <citation type="submission" date="2024-10" db="EMBL/GenBank/DDBJ databases">
        <authorList>
            <person name="Ryan C."/>
        </authorList>
    </citation>
    <scope>NUCLEOTIDE SEQUENCE [LARGE SCALE GENOMIC DNA]</scope>
</reference>
<protein>
    <recommendedName>
        <fullName evidence="13">AAA+ ATPase domain-containing protein</fullName>
    </recommendedName>
</protein>
<keyword evidence="6" id="KW-0175">Coiled coil</keyword>
<feature type="domain" description="Disease resistance protein winged helix" evidence="9">
    <location>
        <begin position="440"/>
        <end position="515"/>
    </location>
</feature>
<dbReference type="SUPFAM" id="SSF52058">
    <property type="entry name" value="L domain-like"/>
    <property type="match status" value="1"/>
</dbReference>
<feature type="domain" description="Disease resistance R13L4/SHOC-2-like LRR" evidence="10">
    <location>
        <begin position="959"/>
        <end position="1034"/>
    </location>
</feature>
<keyword evidence="4" id="KW-0547">Nucleotide-binding</keyword>
<feature type="domain" description="Disease resistance N-terminal" evidence="8">
    <location>
        <begin position="8"/>
        <end position="98"/>
    </location>
</feature>
<keyword evidence="5" id="KW-0611">Plant defense</keyword>
<dbReference type="GO" id="GO:0009626">
    <property type="term" value="P:plant-type hypersensitive response"/>
    <property type="evidence" value="ECO:0007669"/>
    <property type="project" value="UniProtKB-ARBA"/>
</dbReference>
<dbReference type="Pfam" id="PF23559">
    <property type="entry name" value="WHD_DRP"/>
    <property type="match status" value="1"/>
</dbReference>
<dbReference type="PANTHER" id="PTHR23155:SF1116">
    <property type="entry name" value="OS12G0273300 PROTEIN"/>
    <property type="match status" value="1"/>
</dbReference>
<feature type="domain" description="Disease resistance R13L4/SHOC-2-like LRR" evidence="10">
    <location>
        <begin position="564"/>
        <end position="857"/>
    </location>
</feature>
<dbReference type="PANTHER" id="PTHR23155">
    <property type="entry name" value="DISEASE RESISTANCE PROTEIN RP"/>
    <property type="match status" value="1"/>
</dbReference>
<comment type="similarity">
    <text evidence="1">Belongs to the disease resistance NB-LRR family.</text>
</comment>
<evidence type="ECO:0008006" key="13">
    <source>
        <dbReference type="Google" id="ProtNLM"/>
    </source>
</evidence>
<dbReference type="InterPro" id="IPR055414">
    <property type="entry name" value="LRR_R13L4/SHOC2-like"/>
</dbReference>
<dbReference type="PRINTS" id="PR00364">
    <property type="entry name" value="DISEASERSIST"/>
</dbReference>